<dbReference type="Pfam" id="PF01386">
    <property type="entry name" value="Ribosomal_L25p"/>
    <property type="match status" value="1"/>
</dbReference>
<keyword evidence="1 5" id="KW-0699">rRNA-binding</keyword>
<dbReference type="Gene3D" id="2.40.240.10">
    <property type="entry name" value="Ribosomal Protein L25, Chain P"/>
    <property type="match status" value="1"/>
</dbReference>
<dbReference type="InterPro" id="IPR037121">
    <property type="entry name" value="Ribosomal_bL25_C"/>
</dbReference>
<comment type="subunit">
    <text evidence="5">Part of the 50S ribosomal subunit; part of the 5S rRNA/L5/L18/L25 subcomplex. Contacts the 5S rRNA. Binds to the 5S rRNA independently of L5 and L18.</text>
</comment>
<organism evidence="8 9">
    <name type="scientific">Alistipes inops</name>
    <dbReference type="NCBI Taxonomy" id="1501391"/>
    <lineage>
        <taxon>Bacteria</taxon>
        <taxon>Pseudomonadati</taxon>
        <taxon>Bacteroidota</taxon>
        <taxon>Bacteroidia</taxon>
        <taxon>Bacteroidales</taxon>
        <taxon>Rikenellaceae</taxon>
        <taxon>Alistipes</taxon>
    </lineage>
</organism>
<dbReference type="SUPFAM" id="SSF50715">
    <property type="entry name" value="Ribosomal protein L25-like"/>
    <property type="match status" value="1"/>
</dbReference>
<dbReference type="InterPro" id="IPR020057">
    <property type="entry name" value="Ribosomal_bL25_b-dom"/>
</dbReference>
<sequence>METIQIKGAKRENFGKKGSKDVRREGRVPAVIYGGHEEPIHFSLEEKEMKPLLFTPNSYIVELDIDGRKEQAVMRDVQFHPVKDYPMHVDFFRVLPGKPVAIDVPVKIVGNSEGVKLGGKLTVQKRKLRISGLVENLPDFLEVDITNLGIGKSIFVGDLRYDNLTLLTPATTSVCAVIMTRAARGAAAAAAAGK</sequence>
<evidence type="ECO:0000256" key="5">
    <source>
        <dbReference type="HAMAP-Rule" id="MF_01334"/>
    </source>
</evidence>
<dbReference type="InterPro" id="IPR011035">
    <property type="entry name" value="Ribosomal_bL25/Gln-tRNA_synth"/>
</dbReference>
<gene>
    <name evidence="5" type="primary">rplY</name>
    <name evidence="5" type="synonym">ctc</name>
    <name evidence="8" type="ORF">LG35_07990</name>
</gene>
<dbReference type="PANTHER" id="PTHR33284:SF1">
    <property type="entry name" value="RIBOSOMAL PROTEIN L25_GLN-TRNA SYNTHETASE, ANTI-CODON-BINDING DOMAIN-CONTAINING PROTEIN"/>
    <property type="match status" value="1"/>
</dbReference>
<evidence type="ECO:0000256" key="2">
    <source>
        <dbReference type="ARBA" id="ARBA00022884"/>
    </source>
</evidence>
<evidence type="ECO:0000259" key="6">
    <source>
        <dbReference type="Pfam" id="PF01386"/>
    </source>
</evidence>
<dbReference type="Pfam" id="PF14693">
    <property type="entry name" value="Ribosomal_TL5_C"/>
    <property type="match status" value="1"/>
</dbReference>
<dbReference type="InterPro" id="IPR029751">
    <property type="entry name" value="Ribosomal_L25_dom"/>
</dbReference>
<comment type="caution">
    <text evidence="8">The sequence shown here is derived from an EMBL/GenBank/DDBJ whole genome shotgun (WGS) entry which is preliminary data.</text>
</comment>
<protein>
    <recommendedName>
        <fullName evidence="5">Large ribosomal subunit protein bL25</fullName>
    </recommendedName>
    <alternativeName>
        <fullName evidence="5">General stress protein CTC</fullName>
    </alternativeName>
</protein>
<dbReference type="HAMAP" id="MF_01334">
    <property type="entry name" value="Ribosomal_bL25_CTC"/>
    <property type="match status" value="1"/>
</dbReference>
<dbReference type="NCBIfam" id="NF004132">
    <property type="entry name" value="PRK05618.2-2"/>
    <property type="match status" value="1"/>
</dbReference>
<dbReference type="NCBIfam" id="TIGR00731">
    <property type="entry name" value="bL25_bact_ctc"/>
    <property type="match status" value="1"/>
</dbReference>
<dbReference type="Gene3D" id="2.170.120.20">
    <property type="entry name" value="Ribosomal protein L25, beta domain"/>
    <property type="match status" value="1"/>
</dbReference>
<dbReference type="RefSeq" id="WP_035473792.1">
    <property type="nucleotide sequence ID" value="NZ_JRGF01000009.1"/>
</dbReference>
<evidence type="ECO:0000313" key="9">
    <source>
        <dbReference type="Proteomes" id="UP000030889"/>
    </source>
</evidence>
<evidence type="ECO:0000256" key="4">
    <source>
        <dbReference type="ARBA" id="ARBA00023274"/>
    </source>
</evidence>
<dbReference type="InterPro" id="IPR001021">
    <property type="entry name" value="Ribosomal_bL25_long"/>
</dbReference>
<keyword evidence="2 5" id="KW-0694">RNA-binding</keyword>
<dbReference type="EMBL" id="JRGF01000009">
    <property type="protein sequence ID" value="KHE41688.1"/>
    <property type="molecule type" value="Genomic_DNA"/>
</dbReference>
<reference evidence="8 9" key="1">
    <citation type="submission" date="2014-09" db="EMBL/GenBank/DDBJ databases">
        <title>Alistipes sp. 627, sp. nov., a novel member of the family Rikenellaceae isolated from human faeces.</title>
        <authorList>
            <person name="Shkoporov A.N."/>
            <person name="Chaplin A.V."/>
            <person name="Motuzova O.V."/>
            <person name="Kafarskaia L.I."/>
            <person name="Khokhlova E.V."/>
            <person name="Efimov B.A."/>
        </authorList>
    </citation>
    <scope>NUCLEOTIDE SEQUENCE [LARGE SCALE GENOMIC DNA]</scope>
    <source>
        <strain evidence="8 9">627</strain>
    </source>
</reference>
<evidence type="ECO:0000313" key="8">
    <source>
        <dbReference type="EMBL" id="KHE41688.1"/>
    </source>
</evidence>
<evidence type="ECO:0000259" key="7">
    <source>
        <dbReference type="Pfam" id="PF14693"/>
    </source>
</evidence>
<comment type="similarity">
    <text evidence="5">Belongs to the bacterial ribosomal protein bL25 family. CTC subfamily.</text>
</comment>
<dbReference type="GO" id="GO:0005840">
    <property type="term" value="C:ribosome"/>
    <property type="evidence" value="ECO:0007669"/>
    <property type="project" value="UniProtKB-KW"/>
</dbReference>
<dbReference type="InterPro" id="IPR020056">
    <property type="entry name" value="Rbsml_bL25/Gln-tRNA_synth_N"/>
</dbReference>
<dbReference type="Proteomes" id="UP000030889">
    <property type="component" value="Unassembled WGS sequence"/>
</dbReference>
<dbReference type="PANTHER" id="PTHR33284">
    <property type="entry name" value="RIBOSOMAL PROTEIN L25/GLN-TRNA SYNTHETASE, ANTI-CODON-BINDING DOMAIN-CONTAINING PROTEIN"/>
    <property type="match status" value="1"/>
</dbReference>
<comment type="function">
    <text evidence="5">This is one of the proteins that binds to the 5S RNA in the ribosome where it forms part of the central protuberance.</text>
</comment>
<dbReference type="InterPro" id="IPR020930">
    <property type="entry name" value="Ribosomal_uL5_bac-type"/>
</dbReference>
<evidence type="ECO:0000256" key="1">
    <source>
        <dbReference type="ARBA" id="ARBA00022730"/>
    </source>
</evidence>
<keyword evidence="9" id="KW-1185">Reference proteome</keyword>
<keyword evidence="3 5" id="KW-0689">Ribosomal protein</keyword>
<name>A0ABR4YHQ3_9BACT</name>
<feature type="domain" description="Large ribosomal subunit protein bL25 L25" evidence="6">
    <location>
        <begin position="6"/>
        <end position="91"/>
    </location>
</feature>
<proteinExistence type="inferred from homology"/>
<evidence type="ECO:0000256" key="3">
    <source>
        <dbReference type="ARBA" id="ARBA00022980"/>
    </source>
</evidence>
<accession>A0ABR4YHQ3</accession>
<keyword evidence="4 5" id="KW-0687">Ribonucleoprotein</keyword>
<dbReference type="CDD" id="cd00495">
    <property type="entry name" value="Ribosomal_L25_TL5_CTC"/>
    <property type="match status" value="1"/>
</dbReference>
<feature type="domain" description="Large ribosomal subunit protein bL25 beta" evidence="7">
    <location>
        <begin position="100"/>
        <end position="180"/>
    </location>
</feature>